<dbReference type="OrthoDB" id="8064436at2759"/>
<dbReference type="STRING" id="91626.A0A0C9MA38"/>
<reference evidence="3" key="1">
    <citation type="submission" date="2014-09" db="EMBL/GenBank/DDBJ databases">
        <title>Draft genome sequence of an oleaginous Mucoromycotina fungus Mucor ambiguus NBRC6742.</title>
        <authorList>
            <person name="Takeda I."/>
            <person name="Yamane N."/>
            <person name="Morita T."/>
            <person name="Tamano K."/>
            <person name="Machida M."/>
            <person name="Baker S."/>
            <person name="Koike H."/>
        </authorList>
    </citation>
    <scope>NUCLEOTIDE SEQUENCE</scope>
    <source>
        <strain evidence="3">NBRC 6742</strain>
    </source>
</reference>
<feature type="coiled-coil region" evidence="1">
    <location>
        <begin position="212"/>
        <end position="253"/>
    </location>
</feature>
<dbReference type="AlphaFoldDB" id="A0A0C9MA38"/>
<organism evidence="3">
    <name type="scientific">Mucor ambiguus</name>
    <dbReference type="NCBI Taxonomy" id="91626"/>
    <lineage>
        <taxon>Eukaryota</taxon>
        <taxon>Fungi</taxon>
        <taxon>Fungi incertae sedis</taxon>
        <taxon>Mucoromycota</taxon>
        <taxon>Mucoromycotina</taxon>
        <taxon>Mucoromycetes</taxon>
        <taxon>Mucorales</taxon>
        <taxon>Mucorineae</taxon>
        <taxon>Mucoraceae</taxon>
        <taxon>Mucor</taxon>
    </lineage>
</organism>
<keyword evidence="1" id="KW-0175">Coiled coil</keyword>
<feature type="compositionally biased region" description="Acidic residues" evidence="2">
    <location>
        <begin position="278"/>
        <end position="294"/>
    </location>
</feature>
<evidence type="ECO:0000256" key="2">
    <source>
        <dbReference type="SAM" id="MobiDB-lite"/>
    </source>
</evidence>
<protein>
    <submittedName>
        <fullName evidence="3">Uncharacterized protein</fullName>
    </submittedName>
</protein>
<accession>A0A0C9MA38</accession>
<name>A0A0C9MA38_9FUNG</name>
<dbReference type="EMBL" id="DF836346">
    <property type="protein sequence ID" value="GAN04209.1"/>
    <property type="molecule type" value="Genomic_DNA"/>
</dbReference>
<evidence type="ECO:0000313" key="3">
    <source>
        <dbReference type="EMBL" id="GAN04209.1"/>
    </source>
</evidence>
<keyword evidence="4" id="KW-1185">Reference proteome</keyword>
<proteinExistence type="predicted"/>
<evidence type="ECO:0000256" key="1">
    <source>
        <dbReference type="SAM" id="Coils"/>
    </source>
</evidence>
<gene>
    <name evidence="3" type="ORF">MAM1_0057d03669</name>
</gene>
<evidence type="ECO:0000313" key="4">
    <source>
        <dbReference type="Proteomes" id="UP000053815"/>
    </source>
</evidence>
<dbReference type="Proteomes" id="UP000053815">
    <property type="component" value="Unassembled WGS sequence"/>
</dbReference>
<feature type="region of interest" description="Disordered" evidence="2">
    <location>
        <begin position="267"/>
        <end position="300"/>
    </location>
</feature>
<sequence>MTKSYAFYDVAGEDDAWRVQCEWFNETVDLEQETNVQYGIITITNLQDYWQHTIDRDVLLQSFPVSNALIKEQRSNVLAAAFLNVGSLNGSKLEWKISSQGHDELQMRLRTFDGDIPLTAGSFILKKAPQDTYQHLHESWFTNTATASCASTEVNKALQQRITDVTKTNRELKETIESLIIKENKNKFLMIDKFVRLLNHKKQKNLSLEHHIKKQDETNKKLKETIKKLNEENQELKRKRDDAEQDIQIHTVSQRITKQRRILKEETRSLPLPAVVREDEDGSSDFYGSDDDIDCPQTVR</sequence>